<reference evidence="5" key="1">
    <citation type="journal article" date="2019" name="Int. J. Syst. Evol. Microbiol.">
        <title>The Global Catalogue of Microorganisms (GCM) 10K type strain sequencing project: providing services to taxonomists for standard genome sequencing and annotation.</title>
        <authorList>
            <consortium name="The Broad Institute Genomics Platform"/>
            <consortium name="The Broad Institute Genome Sequencing Center for Infectious Disease"/>
            <person name="Wu L."/>
            <person name="Ma J."/>
        </authorList>
    </citation>
    <scope>NUCLEOTIDE SEQUENCE [LARGE SCALE GENOMIC DNA]</scope>
    <source>
        <strain evidence="5">ZS-35-S2</strain>
    </source>
</reference>
<keyword evidence="5" id="KW-1185">Reference proteome</keyword>
<dbReference type="EMBL" id="JBHUIJ010000016">
    <property type="protein sequence ID" value="MFD2238320.1"/>
    <property type="molecule type" value="Genomic_DNA"/>
</dbReference>
<name>A0ABW5CM71_9HYPH</name>
<evidence type="ECO:0000313" key="4">
    <source>
        <dbReference type="EMBL" id="MFD2238320.1"/>
    </source>
</evidence>
<evidence type="ECO:0008006" key="6">
    <source>
        <dbReference type="Google" id="ProtNLM"/>
    </source>
</evidence>
<keyword evidence="1" id="KW-0175">Coiled coil</keyword>
<evidence type="ECO:0000256" key="2">
    <source>
        <dbReference type="SAM" id="MobiDB-lite"/>
    </source>
</evidence>
<evidence type="ECO:0000256" key="1">
    <source>
        <dbReference type="SAM" id="Coils"/>
    </source>
</evidence>
<feature type="transmembrane region" description="Helical" evidence="3">
    <location>
        <begin position="86"/>
        <end position="106"/>
    </location>
</feature>
<protein>
    <recommendedName>
        <fullName evidence="6">DUF4407 domain-containing protein</fullName>
    </recommendedName>
</protein>
<feature type="coiled-coil region" evidence="1">
    <location>
        <begin position="182"/>
        <end position="209"/>
    </location>
</feature>
<keyword evidence="3" id="KW-0472">Membrane</keyword>
<comment type="caution">
    <text evidence="4">The sequence shown here is derived from an EMBL/GenBank/DDBJ whole genome shotgun (WGS) entry which is preliminary data.</text>
</comment>
<dbReference type="Proteomes" id="UP001597371">
    <property type="component" value="Unassembled WGS sequence"/>
</dbReference>
<evidence type="ECO:0000313" key="5">
    <source>
        <dbReference type="Proteomes" id="UP001597371"/>
    </source>
</evidence>
<feature type="transmembrane region" description="Helical" evidence="3">
    <location>
        <begin position="21"/>
        <end position="39"/>
    </location>
</feature>
<sequence>MAQSHSYTLRGQLSRLDLMTRMTLAILATGSGVFTYIGVRDLIDGSPTTILVGAVIYSVAVSVAIYAFWSYLMRIMPHVRDRGGRAMFYLAMAIGMVMIMAMSAWLNAAALAGGAALEQHLSVATEDYQGRLNEAHENALAAQSLIPDIQLASQRFSRLADEERSSGALTGTSGSGTVVQLLSQMSRQLDGLAAEIDASRARVADLFEESGVRLNAMRGLVAGEGPVAERSTAFAVEATALSGLIASLQQTSVAPAVRRAAEDLGRSFIAPVAGGLAEDLRARQSEVLGRVEAAVQQQSAALAQAADEILARPAVETVRFTPLSKPDAVIRYAGDFLPSWAGAISIDLMPAVLVLILCFTQDQIRREEGDEMEVGDMSAAEMMRALRIQKRLRAEAGEDELPRLAPADDIVQHNEPGAPAPFPLRQGSGHS</sequence>
<proteinExistence type="predicted"/>
<keyword evidence="3" id="KW-1133">Transmembrane helix</keyword>
<dbReference type="RefSeq" id="WP_209736997.1">
    <property type="nucleotide sequence ID" value="NZ_CP072611.1"/>
</dbReference>
<evidence type="ECO:0000256" key="3">
    <source>
        <dbReference type="SAM" id="Phobius"/>
    </source>
</evidence>
<keyword evidence="3" id="KW-0812">Transmembrane</keyword>
<gene>
    <name evidence="4" type="ORF">ACFSKQ_12755</name>
</gene>
<accession>A0ABW5CM71</accession>
<feature type="transmembrane region" description="Helical" evidence="3">
    <location>
        <begin position="51"/>
        <end position="74"/>
    </location>
</feature>
<organism evidence="4 5">
    <name type="scientific">Aureimonas populi</name>
    <dbReference type="NCBI Taxonomy" id="1701758"/>
    <lineage>
        <taxon>Bacteria</taxon>
        <taxon>Pseudomonadati</taxon>
        <taxon>Pseudomonadota</taxon>
        <taxon>Alphaproteobacteria</taxon>
        <taxon>Hyphomicrobiales</taxon>
        <taxon>Aurantimonadaceae</taxon>
        <taxon>Aureimonas</taxon>
    </lineage>
</organism>
<feature type="region of interest" description="Disordered" evidence="2">
    <location>
        <begin position="397"/>
        <end position="431"/>
    </location>
</feature>